<keyword evidence="1" id="KW-0472">Membrane</keyword>
<organism evidence="2 3">
    <name type="scientific">Kribbella capetownensis</name>
    <dbReference type="NCBI Taxonomy" id="1572659"/>
    <lineage>
        <taxon>Bacteria</taxon>
        <taxon>Bacillati</taxon>
        <taxon>Actinomycetota</taxon>
        <taxon>Actinomycetes</taxon>
        <taxon>Propionibacteriales</taxon>
        <taxon>Kribbellaceae</taxon>
        <taxon>Kribbella</taxon>
    </lineage>
</organism>
<keyword evidence="3" id="KW-1185">Reference proteome</keyword>
<dbReference type="Proteomes" id="UP000293342">
    <property type="component" value="Unassembled WGS sequence"/>
</dbReference>
<dbReference type="AlphaFoldDB" id="A0A4R0K1C2"/>
<keyword evidence="1" id="KW-1133">Transmembrane helix</keyword>
<comment type="caution">
    <text evidence="2">The sequence shown here is derived from an EMBL/GenBank/DDBJ whole genome shotgun (WGS) entry which is preliminary data.</text>
</comment>
<evidence type="ECO:0000256" key="1">
    <source>
        <dbReference type="SAM" id="Phobius"/>
    </source>
</evidence>
<proteinExistence type="predicted"/>
<gene>
    <name evidence="2" type="ORF">E0H75_08700</name>
</gene>
<accession>A0A4R0K1C2</accession>
<reference evidence="2 3" key="1">
    <citation type="submission" date="2019-02" db="EMBL/GenBank/DDBJ databases">
        <title>Kribbella capetownensis sp. nov. and Kribbella speibonae sp. nov., isolated from soil.</title>
        <authorList>
            <person name="Curtis S.M."/>
            <person name="Norton I."/>
            <person name="Everest G.J."/>
            <person name="Meyers P.R."/>
        </authorList>
    </citation>
    <scope>NUCLEOTIDE SEQUENCE [LARGE SCALE GENOMIC DNA]</scope>
    <source>
        <strain evidence="2 3">YM53</strain>
    </source>
</reference>
<dbReference type="EMBL" id="SJKD01000001">
    <property type="protein sequence ID" value="TCC53743.1"/>
    <property type="molecule type" value="Genomic_DNA"/>
</dbReference>
<feature type="transmembrane region" description="Helical" evidence="1">
    <location>
        <begin position="200"/>
        <end position="224"/>
    </location>
</feature>
<evidence type="ECO:0000313" key="3">
    <source>
        <dbReference type="Proteomes" id="UP000293342"/>
    </source>
</evidence>
<dbReference type="OrthoDB" id="156718at2"/>
<keyword evidence="1" id="KW-0812">Transmembrane</keyword>
<name>A0A4R0K1C2_9ACTN</name>
<feature type="transmembrane region" description="Helical" evidence="1">
    <location>
        <begin position="18"/>
        <end position="43"/>
    </location>
</feature>
<evidence type="ECO:0000313" key="2">
    <source>
        <dbReference type="EMBL" id="TCC53743.1"/>
    </source>
</evidence>
<sequence length="232" mass="24091">MTTITPTVQRTWSGRRTLLVVVGAFFGLVSLILFAIGGFGLWAQQQRDNGYFTAGPERVTTGSYALLAPSLEVGGTGPDAFYTDDFLGDVRIDIESTNGTPVFVGIGPAAEVATYLSGVSHDEVADFDVDPFKLSTTAHAGDKPAAAPADQTFWVASGSRTLDWNAVGGDWSVVVMNADGSPNVDAELSLGGTLPVVEGITIGSLIGAVLMLLIAAAFIVPTVATRPSAPTR</sequence>
<dbReference type="RefSeq" id="WP_131512654.1">
    <property type="nucleotide sequence ID" value="NZ_SJKD01000001.1"/>
</dbReference>
<protein>
    <submittedName>
        <fullName evidence="2">Uncharacterized protein</fullName>
    </submittedName>
</protein>